<comment type="caution">
    <text evidence="1">The sequence shown here is derived from an EMBL/GenBank/DDBJ whole genome shotgun (WGS) entry which is preliminary data.</text>
</comment>
<gene>
    <name evidence="1" type="ORF">ANI02nite_12060</name>
</gene>
<protein>
    <recommendedName>
        <fullName evidence="3">Phosphoribosyl-ATP pyrophosphatase</fullName>
    </recommendedName>
</protein>
<sequence>MTEKSPSAVKSLSLARLGAGEASGDVVARETGAAATACTIASIAGDPEGVVRESAAFLESLLHLWRLAGVDPETVWTELHARIEMGELSLRLSRSPTRTGARRMAPWRVATSKLP</sequence>
<dbReference type="RefSeq" id="WP_084440541.1">
    <property type="nucleotide sequence ID" value="NZ_AUBI01000006.1"/>
</dbReference>
<dbReference type="Proteomes" id="UP000321635">
    <property type="component" value="Unassembled WGS sequence"/>
</dbReference>
<evidence type="ECO:0000313" key="2">
    <source>
        <dbReference type="Proteomes" id="UP000321635"/>
    </source>
</evidence>
<evidence type="ECO:0008006" key="3">
    <source>
        <dbReference type="Google" id="ProtNLM"/>
    </source>
</evidence>
<keyword evidence="2" id="KW-1185">Reference proteome</keyword>
<reference evidence="1 2" key="1">
    <citation type="submission" date="2019-07" db="EMBL/GenBank/DDBJ databases">
        <title>Whole genome shotgun sequence of Acetobacter nitrogenifigens NBRC 105050.</title>
        <authorList>
            <person name="Hosoyama A."/>
            <person name="Uohara A."/>
            <person name="Ohji S."/>
            <person name="Ichikawa N."/>
        </authorList>
    </citation>
    <scope>NUCLEOTIDE SEQUENCE [LARGE SCALE GENOMIC DNA]</scope>
    <source>
        <strain evidence="1 2">NBRC 105050</strain>
    </source>
</reference>
<accession>A0A511X8Q9</accession>
<dbReference type="AlphaFoldDB" id="A0A511X8Q9"/>
<organism evidence="1 2">
    <name type="scientific">Acetobacter nitrogenifigens DSM 23921 = NBRC 105050</name>
    <dbReference type="NCBI Taxonomy" id="1120919"/>
    <lineage>
        <taxon>Bacteria</taxon>
        <taxon>Pseudomonadati</taxon>
        <taxon>Pseudomonadota</taxon>
        <taxon>Alphaproteobacteria</taxon>
        <taxon>Acetobacterales</taxon>
        <taxon>Acetobacteraceae</taxon>
        <taxon>Acetobacter</taxon>
    </lineage>
</organism>
<dbReference type="SUPFAM" id="SSF101386">
    <property type="entry name" value="all-alpha NTP pyrophosphatases"/>
    <property type="match status" value="1"/>
</dbReference>
<dbReference type="EMBL" id="BJYF01000006">
    <property type="protein sequence ID" value="GEN59322.1"/>
    <property type="molecule type" value="Genomic_DNA"/>
</dbReference>
<dbReference type="OrthoDB" id="7225308at2"/>
<name>A0A511X8Q9_9PROT</name>
<proteinExistence type="predicted"/>
<evidence type="ECO:0000313" key="1">
    <source>
        <dbReference type="EMBL" id="GEN59322.1"/>
    </source>
</evidence>
<dbReference type="STRING" id="1120919.GCA_000429165_02068"/>